<proteinExistence type="inferred from homology"/>
<comment type="similarity">
    <text evidence="1">Belongs to the 'GDSL' lipolytic enzyme family.</text>
</comment>
<name>A0A9Q1JVK5_9CARY</name>
<evidence type="ECO:0000313" key="3">
    <source>
        <dbReference type="EMBL" id="KAJ8431827.1"/>
    </source>
</evidence>
<comment type="caution">
    <text evidence="3">The sequence shown here is derived from an EMBL/GenBank/DDBJ whole genome shotgun (WGS) entry which is preliminary data.</text>
</comment>
<dbReference type="Proteomes" id="UP001153076">
    <property type="component" value="Unassembled WGS sequence"/>
</dbReference>
<evidence type="ECO:0000313" key="4">
    <source>
        <dbReference type="Proteomes" id="UP001153076"/>
    </source>
</evidence>
<dbReference type="Gene3D" id="3.40.50.1110">
    <property type="entry name" value="SGNH hydrolase"/>
    <property type="match status" value="1"/>
</dbReference>
<dbReference type="InterPro" id="IPR001087">
    <property type="entry name" value="GDSL"/>
</dbReference>
<dbReference type="PANTHER" id="PTHR45966">
    <property type="entry name" value="GDSL-LIKE LIPASE/ACYLHYDROLASE"/>
    <property type="match status" value="1"/>
</dbReference>
<dbReference type="OrthoDB" id="1600564at2759"/>
<dbReference type="GO" id="GO:0006629">
    <property type="term" value="P:lipid metabolic process"/>
    <property type="evidence" value="ECO:0007669"/>
    <property type="project" value="InterPro"/>
</dbReference>
<dbReference type="InterPro" id="IPR008265">
    <property type="entry name" value="Lipase_GDSL_AS"/>
</dbReference>
<keyword evidence="4" id="KW-1185">Reference proteome</keyword>
<dbReference type="SUPFAM" id="SSF52266">
    <property type="entry name" value="SGNH hydrolase"/>
    <property type="match status" value="1"/>
</dbReference>
<protein>
    <submittedName>
        <fullName evidence="3">Uncharacterized protein</fullName>
    </submittedName>
</protein>
<dbReference type="Pfam" id="PF00657">
    <property type="entry name" value="Lipase_GDSL"/>
    <property type="match status" value="1"/>
</dbReference>
<evidence type="ECO:0000256" key="2">
    <source>
        <dbReference type="ARBA" id="ARBA00022729"/>
    </source>
</evidence>
<dbReference type="AlphaFoldDB" id="A0A9Q1JVK5"/>
<dbReference type="GO" id="GO:0016298">
    <property type="term" value="F:lipase activity"/>
    <property type="evidence" value="ECO:0007669"/>
    <property type="project" value="InterPro"/>
</dbReference>
<dbReference type="PROSITE" id="PS01098">
    <property type="entry name" value="LIPASE_GDSL_SER"/>
    <property type="match status" value="1"/>
</dbReference>
<keyword evidence="2" id="KW-0732">Signal</keyword>
<dbReference type="InterPro" id="IPR036514">
    <property type="entry name" value="SGNH_hydro_sf"/>
</dbReference>
<accession>A0A9Q1JVK5</accession>
<evidence type="ECO:0000256" key="1">
    <source>
        <dbReference type="ARBA" id="ARBA00008668"/>
    </source>
</evidence>
<organism evidence="3 4">
    <name type="scientific">Carnegiea gigantea</name>
    <dbReference type="NCBI Taxonomy" id="171969"/>
    <lineage>
        <taxon>Eukaryota</taxon>
        <taxon>Viridiplantae</taxon>
        <taxon>Streptophyta</taxon>
        <taxon>Embryophyta</taxon>
        <taxon>Tracheophyta</taxon>
        <taxon>Spermatophyta</taxon>
        <taxon>Magnoliopsida</taxon>
        <taxon>eudicotyledons</taxon>
        <taxon>Gunneridae</taxon>
        <taxon>Pentapetalae</taxon>
        <taxon>Caryophyllales</taxon>
        <taxon>Cactineae</taxon>
        <taxon>Cactaceae</taxon>
        <taxon>Cactoideae</taxon>
        <taxon>Echinocereeae</taxon>
        <taxon>Carnegiea</taxon>
    </lineage>
</organism>
<dbReference type="PANTHER" id="PTHR45966:SF1">
    <property type="entry name" value="GDSL ESTERASE_LIPASE 1-RELATED"/>
    <property type="match status" value="1"/>
</dbReference>
<sequence length="273" mass="31397">MAVWYIVQAPALRLRPTKDEIDTGKVALYVFGDSLFDTGMTLYHESKGIGAAKFWPYGETYFKKPAGRFCDGRIDFTRQVEYFREMVQKMKQQIGEDEANNVISKAVYLFDIIGGNDYVQLIKDNINKTISPSFKQVYTREILGNISVRLKTIYNEGARKFAFQTLGPLGCQPNVKYTLGYKGLCAKELQDMIITHNAEFFKLMKELESQLPEFKYTVYDFYSSAYLRNPSDHLWFDGGHTTEEANRQLSQEFWSGSPNLVAPYNLKAFFAMP</sequence>
<gene>
    <name evidence="3" type="ORF">Cgig2_027572</name>
</gene>
<dbReference type="EMBL" id="JAKOGI010000660">
    <property type="protein sequence ID" value="KAJ8431827.1"/>
    <property type="molecule type" value="Genomic_DNA"/>
</dbReference>
<dbReference type="InterPro" id="IPR044552">
    <property type="entry name" value="GLIP1-5/GLL25"/>
</dbReference>
<reference evidence="3" key="1">
    <citation type="submission" date="2022-04" db="EMBL/GenBank/DDBJ databases">
        <title>Carnegiea gigantea Genome sequencing and assembly v2.</title>
        <authorList>
            <person name="Copetti D."/>
            <person name="Sanderson M.J."/>
            <person name="Burquez A."/>
            <person name="Wojciechowski M.F."/>
        </authorList>
    </citation>
    <scope>NUCLEOTIDE SEQUENCE</scope>
    <source>
        <strain evidence="3">SGP5-SGP5p</strain>
        <tissue evidence="3">Aerial part</tissue>
    </source>
</reference>